<dbReference type="PANTHER" id="PTHR24320">
    <property type="entry name" value="RETINOL DEHYDROGENASE"/>
    <property type="match status" value="1"/>
</dbReference>
<name>A0A2C5Z4Y1_9HYPO</name>
<dbReference type="PRINTS" id="PR00081">
    <property type="entry name" value="GDHRDH"/>
</dbReference>
<accession>A0A2C5Z4Y1</accession>
<evidence type="ECO:0000313" key="4">
    <source>
        <dbReference type="EMBL" id="PHH76077.1"/>
    </source>
</evidence>
<dbReference type="GO" id="GO:0016491">
    <property type="term" value="F:oxidoreductase activity"/>
    <property type="evidence" value="ECO:0007669"/>
    <property type="project" value="UniProtKB-KW"/>
</dbReference>
<dbReference type="Gene3D" id="3.40.50.720">
    <property type="entry name" value="NAD(P)-binding Rossmann-like Domain"/>
    <property type="match status" value="1"/>
</dbReference>
<dbReference type="PANTHER" id="PTHR24320:SF282">
    <property type="entry name" value="WW DOMAIN-CONTAINING OXIDOREDUCTASE"/>
    <property type="match status" value="1"/>
</dbReference>
<gene>
    <name evidence="4" type="ORF">CDD80_1848</name>
</gene>
<comment type="similarity">
    <text evidence="1">Belongs to the short-chain dehydrogenases/reductases (SDR) family.</text>
</comment>
<protein>
    <submittedName>
        <fullName evidence="4">Uncharacterized protein</fullName>
    </submittedName>
</protein>
<dbReference type="SUPFAM" id="SSF51735">
    <property type="entry name" value="NAD(P)-binding Rossmann-fold domains"/>
    <property type="match status" value="1"/>
</dbReference>
<dbReference type="Pfam" id="PF00106">
    <property type="entry name" value="adh_short"/>
    <property type="match status" value="1"/>
</dbReference>
<sequence length="315" mass="34333">MPSCGGSCAFDPKKDIPSLEGKVILVTGGNVGLGKQAILDFSQHHPQQIWLGARSADKADEAIKEIRAEVPDAPVKFLQMDLSSFESIKKAVVTFTAESDRLDILMLNAGIMGTAPGLTKEGYEIQFGTNHMGHAYLTKLLMPTMMKTVKEHSGADVRVVCLSSVAHKQAPKTGIVFDSLKTEATEMGAFERYGQSKIANMLYARQLAKQYPDLTVSAVHPGVVRTNLATRMSGMPAVVRYLSPLANMFFTSVQEGAKNQLWASVSKEVESGEYYEPVGIKGKGTALGRDGELAERLWEWTEGELDGYEKRGRGD</sequence>
<dbReference type="AlphaFoldDB" id="A0A2C5Z4Y1"/>
<evidence type="ECO:0000256" key="1">
    <source>
        <dbReference type="ARBA" id="ARBA00006484"/>
    </source>
</evidence>
<evidence type="ECO:0000256" key="3">
    <source>
        <dbReference type="ARBA" id="ARBA00023002"/>
    </source>
</evidence>
<keyword evidence="3" id="KW-0560">Oxidoreductase</keyword>
<dbReference type="InterPro" id="IPR002347">
    <property type="entry name" value="SDR_fam"/>
</dbReference>
<proteinExistence type="inferred from homology"/>
<evidence type="ECO:0000256" key="2">
    <source>
        <dbReference type="ARBA" id="ARBA00022857"/>
    </source>
</evidence>
<dbReference type="InterPro" id="IPR036291">
    <property type="entry name" value="NAD(P)-bd_dom_sf"/>
</dbReference>
<dbReference type="EMBL" id="NJES01000181">
    <property type="protein sequence ID" value="PHH76077.1"/>
    <property type="molecule type" value="Genomic_DNA"/>
</dbReference>
<keyword evidence="2" id="KW-0521">NADP</keyword>
<comment type="caution">
    <text evidence="4">The sequence shown here is derived from an EMBL/GenBank/DDBJ whole genome shotgun (WGS) entry which is preliminary data.</text>
</comment>
<dbReference type="STRING" id="2004952.A0A2C5Z4Y1"/>
<reference evidence="4 5" key="1">
    <citation type="submission" date="2017-06" db="EMBL/GenBank/DDBJ databases">
        <title>Ant-infecting Ophiocordyceps genomes reveal a high diversity of potential behavioral manipulation genes and a possible major role for enterotoxins.</title>
        <authorList>
            <person name="De Bekker C."/>
            <person name="Evans H.C."/>
            <person name="Brachmann A."/>
            <person name="Hughes D.P."/>
        </authorList>
    </citation>
    <scope>NUCLEOTIDE SEQUENCE [LARGE SCALE GENOMIC DNA]</scope>
    <source>
        <strain evidence="4 5">Map16</strain>
    </source>
</reference>
<keyword evidence="5" id="KW-1185">Reference proteome</keyword>
<dbReference type="Proteomes" id="UP000226431">
    <property type="component" value="Unassembled WGS sequence"/>
</dbReference>
<evidence type="ECO:0000313" key="5">
    <source>
        <dbReference type="Proteomes" id="UP000226431"/>
    </source>
</evidence>
<dbReference type="OrthoDB" id="191139at2759"/>
<organism evidence="4 5">
    <name type="scientific">Ophiocordyceps camponoti-rufipedis</name>
    <dbReference type="NCBI Taxonomy" id="2004952"/>
    <lineage>
        <taxon>Eukaryota</taxon>
        <taxon>Fungi</taxon>
        <taxon>Dikarya</taxon>
        <taxon>Ascomycota</taxon>
        <taxon>Pezizomycotina</taxon>
        <taxon>Sordariomycetes</taxon>
        <taxon>Hypocreomycetidae</taxon>
        <taxon>Hypocreales</taxon>
        <taxon>Ophiocordycipitaceae</taxon>
        <taxon>Ophiocordyceps</taxon>
    </lineage>
</organism>